<dbReference type="Proteomes" id="UP000664398">
    <property type="component" value="Unassembled WGS sequence"/>
</dbReference>
<evidence type="ECO:0000313" key="2">
    <source>
        <dbReference type="EMBL" id="MBO1804879.1"/>
    </source>
</evidence>
<dbReference type="AlphaFoldDB" id="A0A939RYW4"/>
<evidence type="ECO:0000256" key="1">
    <source>
        <dbReference type="SAM" id="MobiDB-lite"/>
    </source>
</evidence>
<sequence>MHDDTGAGGERIADGTAILAALERLPQWLEPVWAELGFPVVDRGRHAIFPLAVAPLIGGVEPGRAEALNEAAVHLQNYGIHFYGGDFFHAESPLDLEAGYGRRLADAGPILLNPPCLIWWGIGKLAVVLVRAADPVRSLETLSLHVLPKEWVWRWPPEPSTKREASRARRMVREQAAADASWSWPPDAAG</sequence>
<organism evidence="2 3">
    <name type="scientific">Leucobacter ruminantium</name>
    <dbReference type="NCBI Taxonomy" id="1289170"/>
    <lineage>
        <taxon>Bacteria</taxon>
        <taxon>Bacillati</taxon>
        <taxon>Actinomycetota</taxon>
        <taxon>Actinomycetes</taxon>
        <taxon>Micrococcales</taxon>
        <taxon>Microbacteriaceae</taxon>
        <taxon>Leucobacter</taxon>
    </lineage>
</organism>
<name>A0A939RYW4_9MICO</name>
<evidence type="ECO:0000313" key="3">
    <source>
        <dbReference type="Proteomes" id="UP000664398"/>
    </source>
</evidence>
<feature type="region of interest" description="Disordered" evidence="1">
    <location>
        <begin position="161"/>
        <end position="190"/>
    </location>
</feature>
<feature type="compositionally biased region" description="Basic and acidic residues" evidence="1">
    <location>
        <begin position="161"/>
        <end position="173"/>
    </location>
</feature>
<accession>A0A939RYW4</accession>
<proteinExistence type="predicted"/>
<gene>
    <name evidence="2" type="ORF">J4H91_06050</name>
</gene>
<protein>
    <submittedName>
        <fullName evidence="2">Uncharacterized protein</fullName>
    </submittedName>
</protein>
<keyword evidence="3" id="KW-1185">Reference proteome</keyword>
<reference evidence="2" key="1">
    <citation type="submission" date="2021-03" db="EMBL/GenBank/DDBJ databases">
        <title>Leucobacter chromiisoli sp. nov., isolated from chromium-containing soil of chemical plant.</title>
        <authorList>
            <person name="Xu Z."/>
        </authorList>
    </citation>
    <scope>NUCLEOTIDE SEQUENCE</scope>
    <source>
        <strain evidence="2">A2</strain>
    </source>
</reference>
<dbReference type="RefSeq" id="WP_208045365.1">
    <property type="nucleotide sequence ID" value="NZ_JAGDYL010000007.1"/>
</dbReference>
<comment type="caution">
    <text evidence="2">The sequence shown here is derived from an EMBL/GenBank/DDBJ whole genome shotgun (WGS) entry which is preliminary data.</text>
</comment>
<dbReference type="EMBL" id="JAGDYL010000007">
    <property type="protein sequence ID" value="MBO1804879.1"/>
    <property type="molecule type" value="Genomic_DNA"/>
</dbReference>